<proteinExistence type="predicted"/>
<dbReference type="GO" id="GO:0030234">
    <property type="term" value="F:enzyme regulator activity"/>
    <property type="evidence" value="ECO:0007669"/>
    <property type="project" value="InterPro"/>
</dbReference>
<dbReference type="AlphaFoldDB" id="A0A644VSL2"/>
<dbReference type="InterPro" id="IPR011322">
    <property type="entry name" value="N-reg_PII-like_a/b"/>
</dbReference>
<dbReference type="Gene3D" id="3.30.70.120">
    <property type="match status" value="1"/>
</dbReference>
<dbReference type="EMBL" id="VSSQ01000418">
    <property type="protein sequence ID" value="MPL94200.1"/>
    <property type="molecule type" value="Genomic_DNA"/>
</dbReference>
<dbReference type="PROSITE" id="PS51343">
    <property type="entry name" value="PII_GLNB_DOM"/>
    <property type="match status" value="1"/>
</dbReference>
<dbReference type="GO" id="GO:0006808">
    <property type="term" value="P:regulation of nitrogen utilization"/>
    <property type="evidence" value="ECO:0007669"/>
    <property type="project" value="InterPro"/>
</dbReference>
<gene>
    <name evidence="1" type="ORF">SDC9_40350</name>
</gene>
<evidence type="ECO:0000313" key="1">
    <source>
        <dbReference type="EMBL" id="MPL94200.1"/>
    </source>
</evidence>
<name>A0A644VSL2_9ZZZZ</name>
<dbReference type="InterPro" id="IPR015867">
    <property type="entry name" value="N-reg_PII/ATP_PRibTrfase_C"/>
</dbReference>
<protein>
    <recommendedName>
        <fullName evidence="2">Nitrogen regulatory protein P-II</fullName>
    </recommendedName>
</protein>
<accession>A0A644VSL2</accession>
<comment type="caution">
    <text evidence="1">The sequence shown here is derived from an EMBL/GenBank/DDBJ whole genome shotgun (WGS) entry which is preliminary data.</text>
</comment>
<dbReference type="Pfam" id="PF00543">
    <property type="entry name" value="P-II"/>
    <property type="match status" value="1"/>
</dbReference>
<dbReference type="NCBIfam" id="NF045581">
    <property type="entry name" value="PG0541_fam"/>
    <property type="match status" value="1"/>
</dbReference>
<organism evidence="1">
    <name type="scientific">bioreactor metagenome</name>
    <dbReference type="NCBI Taxonomy" id="1076179"/>
    <lineage>
        <taxon>unclassified sequences</taxon>
        <taxon>metagenomes</taxon>
        <taxon>ecological metagenomes</taxon>
    </lineage>
</organism>
<dbReference type="SUPFAM" id="SSF54913">
    <property type="entry name" value="GlnB-like"/>
    <property type="match status" value="1"/>
</dbReference>
<evidence type="ECO:0008006" key="2">
    <source>
        <dbReference type="Google" id="ProtNLM"/>
    </source>
</evidence>
<reference evidence="1" key="1">
    <citation type="submission" date="2019-08" db="EMBL/GenBank/DDBJ databases">
        <authorList>
            <person name="Kucharzyk K."/>
            <person name="Murdoch R.W."/>
            <person name="Higgins S."/>
            <person name="Loffler F."/>
        </authorList>
    </citation>
    <scope>NUCLEOTIDE SEQUENCE</scope>
</reference>
<dbReference type="InterPro" id="IPR002187">
    <property type="entry name" value="N-reg_PII"/>
</dbReference>
<sequence>MKAVMIIYNQAHNSLVQAALDKCTVRGFTKWPEVQGRGSQKGEPHYGTHAWPSMNMATLAVVEPEKLSILLAELKAINDSAEKQGLRAFVWEAESAI</sequence>